<evidence type="ECO:0000313" key="1">
    <source>
        <dbReference type="EMBL" id="MFD2824441.1"/>
    </source>
</evidence>
<sequence>MIRHLINRKILNLIFLFSTVLIFGQDYRLEDFETDSIPIRENLWKANHSKEDWVILKTNDSIKIKPNDYNYFKGDSLPFGQKEVAKKLNNQYSIRAVKKVEDGYIIGLNKGEFGGGLWFLSEDGNSSYEIMPYKRIHQILEFNKKLYVISGLAHMGSNYGNLLELKREENWRVSKTYKLPGAPNLMIREKENVLIITSEYLMSFNKYEKLIEILKAPFYWGVLYPSSAIIIDNHIYIAMRKGILKISDFYYNRNYEWYVKK</sequence>
<proteinExistence type="predicted"/>
<dbReference type="EMBL" id="JBHUOV010000010">
    <property type="protein sequence ID" value="MFD2824441.1"/>
    <property type="molecule type" value="Genomic_DNA"/>
</dbReference>
<dbReference type="RefSeq" id="WP_183490408.1">
    <property type="nucleotide sequence ID" value="NZ_JBHUOV010000010.1"/>
</dbReference>
<organism evidence="1 2">
    <name type="scientific">Lacinutrix iliipiscaria</name>
    <dbReference type="NCBI Taxonomy" id="1230532"/>
    <lineage>
        <taxon>Bacteria</taxon>
        <taxon>Pseudomonadati</taxon>
        <taxon>Bacteroidota</taxon>
        <taxon>Flavobacteriia</taxon>
        <taxon>Flavobacteriales</taxon>
        <taxon>Flavobacteriaceae</taxon>
        <taxon>Lacinutrix</taxon>
    </lineage>
</organism>
<accession>A0ABW5WT38</accession>
<dbReference type="Proteomes" id="UP001597533">
    <property type="component" value="Unassembled WGS sequence"/>
</dbReference>
<reference evidence="2" key="1">
    <citation type="journal article" date="2019" name="Int. J. Syst. Evol. Microbiol.">
        <title>The Global Catalogue of Microorganisms (GCM) 10K type strain sequencing project: providing services to taxonomists for standard genome sequencing and annotation.</title>
        <authorList>
            <consortium name="The Broad Institute Genomics Platform"/>
            <consortium name="The Broad Institute Genome Sequencing Center for Infectious Disease"/>
            <person name="Wu L."/>
            <person name="Ma J."/>
        </authorList>
    </citation>
    <scope>NUCLEOTIDE SEQUENCE [LARGE SCALE GENOMIC DNA]</scope>
    <source>
        <strain evidence="2">KCTC 32141</strain>
    </source>
</reference>
<protein>
    <submittedName>
        <fullName evidence="1">Uncharacterized protein</fullName>
    </submittedName>
</protein>
<keyword evidence="2" id="KW-1185">Reference proteome</keyword>
<comment type="caution">
    <text evidence="1">The sequence shown here is derived from an EMBL/GenBank/DDBJ whole genome shotgun (WGS) entry which is preliminary data.</text>
</comment>
<evidence type="ECO:0000313" key="2">
    <source>
        <dbReference type="Proteomes" id="UP001597533"/>
    </source>
</evidence>
<gene>
    <name evidence="1" type="ORF">ACFS5M_12235</name>
</gene>
<name>A0ABW5WT38_9FLAO</name>